<gene>
    <name evidence="2" type="ORF">DSM107014_08865</name>
</gene>
<accession>A0A941JS73</accession>
<dbReference type="Pfam" id="PF14559">
    <property type="entry name" value="TPR_19"/>
    <property type="match status" value="1"/>
</dbReference>
<organism evidence="2 3">
    <name type="scientific">Gomphosphaeria aponina SAG 52.96 = DSM 107014</name>
    <dbReference type="NCBI Taxonomy" id="1521640"/>
    <lineage>
        <taxon>Bacteria</taxon>
        <taxon>Bacillati</taxon>
        <taxon>Cyanobacteriota</taxon>
        <taxon>Cyanophyceae</taxon>
        <taxon>Oscillatoriophycideae</taxon>
        <taxon>Chroococcales</taxon>
        <taxon>Gomphosphaeriaceae</taxon>
        <taxon>Gomphosphaeria</taxon>
    </lineage>
</organism>
<keyword evidence="1" id="KW-0732">Signal</keyword>
<evidence type="ECO:0000313" key="3">
    <source>
        <dbReference type="Proteomes" id="UP000767446"/>
    </source>
</evidence>
<dbReference type="Proteomes" id="UP000767446">
    <property type="component" value="Unassembled WGS sequence"/>
</dbReference>
<proteinExistence type="predicted"/>
<dbReference type="EMBL" id="JADQBC010000050">
    <property type="protein sequence ID" value="MBR8827996.1"/>
    <property type="molecule type" value="Genomic_DNA"/>
</dbReference>
<comment type="caution">
    <text evidence="2">The sequence shown here is derived from an EMBL/GenBank/DDBJ whole genome shotgun (WGS) entry which is preliminary data.</text>
</comment>
<feature type="signal peptide" evidence="1">
    <location>
        <begin position="1"/>
        <end position="23"/>
    </location>
</feature>
<dbReference type="SUPFAM" id="SSF48452">
    <property type="entry name" value="TPR-like"/>
    <property type="match status" value="1"/>
</dbReference>
<evidence type="ECO:0000313" key="2">
    <source>
        <dbReference type="EMBL" id="MBR8827996.1"/>
    </source>
</evidence>
<feature type="chain" id="PRO_5037279091" description="Tetratricopeptide repeat protein" evidence="1">
    <location>
        <begin position="24"/>
        <end position="137"/>
    </location>
</feature>
<dbReference type="Gene3D" id="1.25.40.10">
    <property type="entry name" value="Tetratricopeptide repeat domain"/>
    <property type="match status" value="1"/>
</dbReference>
<dbReference type="InterPro" id="IPR011990">
    <property type="entry name" value="TPR-like_helical_dom_sf"/>
</dbReference>
<reference evidence="2" key="1">
    <citation type="submission" date="2021-02" db="EMBL/GenBank/DDBJ databases">
        <title>Metagenome analyses of Stigonema ocellatum DSM 106950, Chlorogloea purpurea SAG 13.99 and Gomphosphaeria aponina DSM 107014.</title>
        <authorList>
            <person name="Marter P."/>
            <person name="Huang S."/>
        </authorList>
    </citation>
    <scope>NUCLEOTIDE SEQUENCE</scope>
    <source>
        <strain evidence="2">JP213</strain>
    </source>
</reference>
<protein>
    <recommendedName>
        <fullName evidence="4">Tetratricopeptide repeat protein</fullName>
    </recommendedName>
</protein>
<name>A0A941JS73_9CHRO</name>
<evidence type="ECO:0000256" key="1">
    <source>
        <dbReference type="SAM" id="SignalP"/>
    </source>
</evidence>
<sequence length="137" mass="15345">MTQKTGKNPIKRMLMLAFGCAFLASTSLSLFRMFTAPPPEETAGETSTETLAIEEQLKATEAGYEKVLAREPENRFALQGLVEIRLQMNDLKGAIAPLEKLIELDPNNENLLGLLLVIKEKAEQEQIENRVEQKNEN</sequence>
<dbReference type="AlphaFoldDB" id="A0A941JS73"/>
<evidence type="ECO:0008006" key="4">
    <source>
        <dbReference type="Google" id="ProtNLM"/>
    </source>
</evidence>